<dbReference type="InterPro" id="IPR049177">
    <property type="entry name" value="MgtC_SapB_SrpB_YhiD_N"/>
</dbReference>
<keyword evidence="5" id="KW-1185">Reference proteome</keyword>
<dbReference type="PANTHER" id="PTHR39084">
    <property type="entry name" value="MEMBRANE PROTEIN-RELATED"/>
    <property type="match status" value="1"/>
</dbReference>
<dbReference type="STRING" id="1850250.LPB142_10175"/>
<feature type="domain" description="DUF4010" evidence="3">
    <location>
        <begin position="185"/>
        <end position="390"/>
    </location>
</feature>
<feature type="transmembrane region" description="Helical" evidence="1">
    <location>
        <begin position="367"/>
        <end position="387"/>
    </location>
</feature>
<keyword evidence="1" id="KW-0812">Transmembrane</keyword>
<dbReference type="EMBL" id="CP017781">
    <property type="protein sequence ID" value="AOZ71004.1"/>
    <property type="molecule type" value="Genomic_DNA"/>
</dbReference>
<feature type="transmembrane region" description="Helical" evidence="1">
    <location>
        <begin position="39"/>
        <end position="57"/>
    </location>
</feature>
<dbReference type="AlphaFoldDB" id="A0A1D9MGL0"/>
<dbReference type="Pfam" id="PF13194">
    <property type="entry name" value="DUF4010"/>
    <property type="match status" value="1"/>
</dbReference>
<proteinExistence type="predicted"/>
<keyword evidence="1" id="KW-1133">Transmembrane helix</keyword>
<organism evidence="4 5">
    <name type="scientific">Rhodobacter xanthinilyticus</name>
    <dbReference type="NCBI Taxonomy" id="1850250"/>
    <lineage>
        <taxon>Bacteria</taxon>
        <taxon>Pseudomonadati</taxon>
        <taxon>Pseudomonadota</taxon>
        <taxon>Alphaproteobacteria</taxon>
        <taxon>Rhodobacterales</taxon>
        <taxon>Rhodobacter group</taxon>
        <taxon>Rhodobacter</taxon>
    </lineage>
</organism>
<evidence type="ECO:0000256" key="1">
    <source>
        <dbReference type="SAM" id="Phobius"/>
    </source>
</evidence>
<dbReference type="RefSeq" id="WP_071167216.1">
    <property type="nucleotide sequence ID" value="NZ_CP017781.1"/>
</dbReference>
<feature type="transmembrane region" description="Helical" evidence="1">
    <location>
        <begin position="239"/>
        <end position="261"/>
    </location>
</feature>
<dbReference type="Proteomes" id="UP000176562">
    <property type="component" value="Chromosome"/>
</dbReference>
<feature type="transmembrane region" description="Helical" evidence="1">
    <location>
        <begin position="394"/>
        <end position="415"/>
    </location>
</feature>
<feature type="transmembrane region" description="Helical" evidence="1">
    <location>
        <begin position="268"/>
        <end position="288"/>
    </location>
</feature>
<feature type="transmembrane region" description="Helical" evidence="1">
    <location>
        <begin position="117"/>
        <end position="135"/>
    </location>
</feature>
<dbReference type="Pfam" id="PF02308">
    <property type="entry name" value="MgtC"/>
    <property type="match status" value="1"/>
</dbReference>
<evidence type="ECO:0000259" key="2">
    <source>
        <dbReference type="Pfam" id="PF02308"/>
    </source>
</evidence>
<evidence type="ECO:0000313" key="5">
    <source>
        <dbReference type="Proteomes" id="UP000176562"/>
    </source>
</evidence>
<feature type="transmembrane region" description="Helical" evidence="1">
    <location>
        <begin position="90"/>
        <end position="111"/>
    </location>
</feature>
<feature type="transmembrane region" description="Helical" evidence="1">
    <location>
        <begin position="147"/>
        <end position="165"/>
    </location>
</feature>
<keyword evidence="1" id="KW-0472">Membrane</keyword>
<feature type="transmembrane region" description="Helical" evidence="1">
    <location>
        <begin position="180"/>
        <end position="198"/>
    </location>
</feature>
<feature type="transmembrane region" description="Helical" evidence="1">
    <location>
        <begin position="207"/>
        <end position="227"/>
    </location>
</feature>
<gene>
    <name evidence="4" type="ORF">LPB142_10175</name>
</gene>
<feature type="transmembrane region" description="Helical" evidence="1">
    <location>
        <begin position="335"/>
        <end position="355"/>
    </location>
</feature>
<reference evidence="4 5" key="1">
    <citation type="submission" date="2016-10" db="EMBL/GenBank/DDBJ databases">
        <title>Rhodobacter sp. LPB0142, isolated from sea water.</title>
        <authorList>
            <person name="Kim E."/>
            <person name="Yi H."/>
        </authorList>
    </citation>
    <scope>NUCLEOTIDE SEQUENCE [LARGE SCALE GENOMIC DNA]</scope>
    <source>
        <strain evidence="4 5">LPB0142</strain>
    </source>
</reference>
<dbReference type="InterPro" id="IPR025105">
    <property type="entry name" value="DUF4010"/>
</dbReference>
<dbReference type="PANTHER" id="PTHR39084:SF1">
    <property type="entry name" value="DUF4010 DOMAIN-CONTAINING PROTEIN"/>
    <property type="match status" value="1"/>
</dbReference>
<evidence type="ECO:0000313" key="4">
    <source>
        <dbReference type="EMBL" id="AOZ71004.1"/>
    </source>
</evidence>
<dbReference type="KEGG" id="rhp:LPB142_10175"/>
<protein>
    <submittedName>
        <fullName evidence="4">Uncharacterized protein</fullName>
    </submittedName>
</protein>
<feature type="transmembrane region" description="Helical" evidence="1">
    <location>
        <begin position="308"/>
        <end position="328"/>
    </location>
</feature>
<name>A0A1D9MGL0_9RHOB</name>
<sequence length="416" mass="41574">MTPTETLLLDLATALAIGLLVGLERGWRERDDPEGSRTAGLRSFGIFGLMGGVFAALSVASGAASVLAAGFLGFALLFGAFQWREAVHDGTFSVTSLLAGLTTFGLGALAVLGDRGVAVAAATALTALLASREVLHAGLRRLSWAELRSALVLAVMSAIVLPLLPDRTIDPWGGLNPRQIWLFTVLIATISYAGYIAVRVLGARRGVLVSGLAGALVSSTAVTVALARMAREGAARPLAGAAMLAALVSILRVSGVVALLTPALLPHIAGPVGAGGLVLALAGGALIARGAPAAPAPEPLRNPFDLRALLAFAAGFAALSVANAALVGRFGATSLLASSALSALFDVDVAVLSALRLDPATLGPDLIARAVLVALAANTVGKVALAAAAGPARFWAPLGLASLAALAAGGAAWALL</sequence>
<feature type="domain" description="MgtC/SapB/SrpB/YhiD N-terminal" evidence="2">
    <location>
        <begin position="11"/>
        <end position="136"/>
    </location>
</feature>
<feature type="transmembrane region" description="Helical" evidence="1">
    <location>
        <begin position="6"/>
        <end position="27"/>
    </location>
</feature>
<evidence type="ECO:0000259" key="3">
    <source>
        <dbReference type="Pfam" id="PF13194"/>
    </source>
</evidence>
<accession>A0A1D9MGL0</accession>